<feature type="chain" id="PRO_5044743387" evidence="2">
    <location>
        <begin position="28"/>
        <end position="217"/>
    </location>
</feature>
<evidence type="ECO:0000256" key="1">
    <source>
        <dbReference type="SAM" id="MobiDB-lite"/>
    </source>
</evidence>
<reference evidence="3 4" key="1">
    <citation type="submission" date="2024-09" db="EMBL/GenBank/DDBJ databases">
        <title>Chromosome-scale assembly of Riccia sorocarpa.</title>
        <authorList>
            <person name="Paukszto L."/>
        </authorList>
    </citation>
    <scope>NUCLEOTIDE SEQUENCE [LARGE SCALE GENOMIC DNA]</scope>
    <source>
        <strain evidence="3">LP-2024</strain>
        <tissue evidence="3">Aerial parts of the thallus</tissue>
    </source>
</reference>
<proteinExistence type="predicted"/>
<accession>A0ABD3I4V7</accession>
<feature type="signal peptide" evidence="2">
    <location>
        <begin position="1"/>
        <end position="27"/>
    </location>
</feature>
<evidence type="ECO:0000313" key="4">
    <source>
        <dbReference type="Proteomes" id="UP001633002"/>
    </source>
</evidence>
<keyword evidence="4" id="KW-1185">Reference proteome</keyword>
<dbReference type="AlphaFoldDB" id="A0ABD3I4V7"/>
<feature type="region of interest" description="Disordered" evidence="1">
    <location>
        <begin position="49"/>
        <end position="70"/>
    </location>
</feature>
<sequence>MGPLAHNVSRGCSLVLLLLLGSSPSSALDGLRSEDSRYWGRGFWKAGGKDGPPSAFKGNDRSEQLGEDTGAIPDIPDISARMNLPIGRVDTTVTQDSSLRSKSQDIQKRELGDNVISSTDAAGIKANISMDSVMSTLQLMFHSLLLMLERLQWSSNFDLGKTDGRKCLGAVLCNSDSVPFLVFKDLFREICYALAVNRQKTTGILFIWAKTRPLASA</sequence>
<dbReference type="EMBL" id="JBJQOH010000002">
    <property type="protein sequence ID" value="KAL3697807.1"/>
    <property type="molecule type" value="Genomic_DNA"/>
</dbReference>
<gene>
    <name evidence="3" type="ORF">R1sor_011883</name>
</gene>
<evidence type="ECO:0000313" key="3">
    <source>
        <dbReference type="EMBL" id="KAL3697807.1"/>
    </source>
</evidence>
<evidence type="ECO:0000256" key="2">
    <source>
        <dbReference type="SAM" id="SignalP"/>
    </source>
</evidence>
<name>A0ABD3I4V7_9MARC</name>
<protein>
    <submittedName>
        <fullName evidence="3">Uncharacterized protein</fullName>
    </submittedName>
</protein>
<keyword evidence="2" id="KW-0732">Signal</keyword>
<organism evidence="3 4">
    <name type="scientific">Riccia sorocarpa</name>
    <dbReference type="NCBI Taxonomy" id="122646"/>
    <lineage>
        <taxon>Eukaryota</taxon>
        <taxon>Viridiplantae</taxon>
        <taxon>Streptophyta</taxon>
        <taxon>Embryophyta</taxon>
        <taxon>Marchantiophyta</taxon>
        <taxon>Marchantiopsida</taxon>
        <taxon>Marchantiidae</taxon>
        <taxon>Marchantiales</taxon>
        <taxon>Ricciaceae</taxon>
        <taxon>Riccia</taxon>
    </lineage>
</organism>
<comment type="caution">
    <text evidence="3">The sequence shown here is derived from an EMBL/GenBank/DDBJ whole genome shotgun (WGS) entry which is preliminary data.</text>
</comment>
<dbReference type="Proteomes" id="UP001633002">
    <property type="component" value="Unassembled WGS sequence"/>
</dbReference>